<feature type="transmembrane region" description="Helical" evidence="1">
    <location>
        <begin position="117"/>
        <end position="134"/>
    </location>
</feature>
<keyword evidence="1" id="KW-0812">Transmembrane</keyword>
<comment type="caution">
    <text evidence="2">The sequence shown here is derived from an EMBL/GenBank/DDBJ whole genome shotgun (WGS) entry which is preliminary data.</text>
</comment>
<dbReference type="EMBL" id="MGAQ01000020">
    <property type="protein sequence ID" value="OGK50246.1"/>
    <property type="molecule type" value="Genomic_DNA"/>
</dbReference>
<accession>A0A1F7J3R5</accession>
<feature type="transmembrane region" description="Helical" evidence="1">
    <location>
        <begin position="300"/>
        <end position="318"/>
    </location>
</feature>
<feature type="transmembrane region" description="Helical" evidence="1">
    <location>
        <begin position="225"/>
        <end position="244"/>
    </location>
</feature>
<gene>
    <name evidence="2" type="ORF">A3B50_00500</name>
</gene>
<feature type="transmembrane region" description="Helical" evidence="1">
    <location>
        <begin position="198"/>
        <end position="219"/>
    </location>
</feature>
<sequence length="429" mass="49959">MVFKKHPLLILFSLGLILRLCLIFLDFSFDVNSFITWGRDAFVLGFRGFYERPSSAVFANVYPNYPPLAVYLFYLSHGLYTLVKTLVWQLNVSFPVFPSQLVFFFDARSTLAAFYKLPSIFSDLGIAFTLVLFVRKLFPKKKSYSMLAASLVLFNPAFFYNSAYWGQTEAISIFFLLLSFYFLLFSKKAVVVPILFTLALLSKQSAIVFVPVFLLLYFLKFKMNVVKGVLISLIIFWISFFPFYKSGDILLFPFTTYFKRVLGASGLPFISNHAFNFWALISQWKNIPDTIYLLGVRYQFWGYLLTGFFIVFILKILVKRKFSSSNILLAIGLTAFAAFLFLTKIHERHFEQVLPFLIPAALQDKHIMKVFVALSFVHFLNLYHNWPVPKVDVLISFVHNPLVVNFFIVTFLGLFFYLFRYYFNRRSRA</sequence>
<name>A0A1F7J3R5_9BACT</name>
<feature type="transmembrane region" description="Helical" evidence="1">
    <location>
        <begin position="146"/>
        <end position="164"/>
    </location>
</feature>
<dbReference type="Proteomes" id="UP000178558">
    <property type="component" value="Unassembled WGS sequence"/>
</dbReference>
<dbReference type="AlphaFoldDB" id="A0A1F7J3R5"/>
<keyword evidence="1" id="KW-1133">Transmembrane helix</keyword>
<protein>
    <recommendedName>
        <fullName evidence="4">Glycosyltransferase RgtA/B/C/D-like domain-containing protein</fullName>
    </recommendedName>
</protein>
<evidence type="ECO:0008006" key="4">
    <source>
        <dbReference type="Google" id="ProtNLM"/>
    </source>
</evidence>
<evidence type="ECO:0000313" key="2">
    <source>
        <dbReference type="EMBL" id="OGK50246.1"/>
    </source>
</evidence>
<feature type="transmembrane region" description="Helical" evidence="1">
    <location>
        <begin position="403"/>
        <end position="423"/>
    </location>
</feature>
<keyword evidence="1" id="KW-0472">Membrane</keyword>
<feature type="transmembrane region" description="Helical" evidence="1">
    <location>
        <begin position="170"/>
        <end position="186"/>
    </location>
</feature>
<feature type="transmembrane region" description="Helical" evidence="1">
    <location>
        <begin position="324"/>
        <end position="345"/>
    </location>
</feature>
<organism evidence="2 3">
    <name type="scientific">Candidatus Roizmanbacteria bacterium RIFCSPLOWO2_01_FULL_40_42</name>
    <dbReference type="NCBI Taxonomy" id="1802066"/>
    <lineage>
        <taxon>Bacteria</taxon>
        <taxon>Candidatus Roizmaniibacteriota</taxon>
    </lineage>
</organism>
<reference evidence="2 3" key="1">
    <citation type="journal article" date="2016" name="Nat. Commun.">
        <title>Thousands of microbial genomes shed light on interconnected biogeochemical processes in an aquifer system.</title>
        <authorList>
            <person name="Anantharaman K."/>
            <person name="Brown C.T."/>
            <person name="Hug L.A."/>
            <person name="Sharon I."/>
            <person name="Castelle C.J."/>
            <person name="Probst A.J."/>
            <person name="Thomas B.C."/>
            <person name="Singh A."/>
            <person name="Wilkins M.J."/>
            <person name="Karaoz U."/>
            <person name="Brodie E.L."/>
            <person name="Williams K.H."/>
            <person name="Hubbard S.S."/>
            <person name="Banfield J.F."/>
        </authorList>
    </citation>
    <scope>NUCLEOTIDE SEQUENCE [LARGE SCALE GENOMIC DNA]</scope>
</reference>
<evidence type="ECO:0000313" key="3">
    <source>
        <dbReference type="Proteomes" id="UP000178558"/>
    </source>
</evidence>
<evidence type="ECO:0000256" key="1">
    <source>
        <dbReference type="SAM" id="Phobius"/>
    </source>
</evidence>
<proteinExistence type="predicted"/>